<feature type="compositionally biased region" description="Low complexity" evidence="6">
    <location>
        <begin position="1"/>
        <end position="18"/>
    </location>
</feature>
<evidence type="ECO:0000256" key="3">
    <source>
        <dbReference type="ARBA" id="ARBA00022787"/>
    </source>
</evidence>
<evidence type="ECO:0000256" key="6">
    <source>
        <dbReference type="SAM" id="MobiDB-lite"/>
    </source>
</evidence>
<sequence>MVDTTKSSSSTTSSSSSSAAFSAKRPHSPPSSPNPKRSKVTDDKNSETNLPSDPVNSKTLPHEPKLQPSGVQENSSTKKDDAVDAMPAKETPPAKESDPLALQQILGAMLSEAWIDVDKRKAAAEANAAKATAAAAAVRVVAAAAAAKAEAAKFAAKFTKETPKDSWGRLISQCSKNPHFNMCGPLFTVGGRHASDLFCKLSPVEIFQQTGVPSESNLRKDFSLLTPLAKTDKNMQQSMEVSMSSLPSDRKDDNMELDANVDEDVGKKNGVTCDQLREHLKQETLSKGLAKHLGVRLLIVDSLALLNVIEGPSCGSKGVVLLAFENNTSSKKIGVRFDKSIPDGNDLGGLCEDSHGFFCPSNSLYLSEFCFLAAYWLILRKVMLLGVKNPLMIHVAASQLLKLGEDDFDNITINEIFEVISNLSKCGALLVFMKDIEKVMVGKYENLKSKLENLQPNVVVIGSHTQGDNQNDKTPISSLSFTKYGNNQAAAFDLAFSGFDLGRFLHTGTGIKFGLNILQAIQNENKNLNISKKEVVAAENEFEKKLLANVIPPADIGVTFDDIGALENVKDTLKELVMLPLRRPELFSKGQLTKPCKGILLFGPPGTGKTMLAKAVATEAGANFINISMSSITSKWFGEAEKYVKGIFSVASKIAPCVIFVDEVDSMLGKRENPQEHEVMRKIKNEFMVNWDGLLTKEKERVLVLAATNRPFDLDEAVVRRLPRRLMVNLPDAPNREKILRVILAKEDLAPDVDLVVVANMTDGYTGSDLKNLCMTAAHCPIRELLEKEKKERSLALAENKSVPRLCTSRDIRSLKMEDFRYAHEQQQMYADECKCGIRVIQYERAAPMERPLWRRRIEKKDIFELFFVKKGNASLYSISCLGYYRDSGSDQWS</sequence>
<dbReference type="PANTHER" id="PTHR45644:SF73">
    <property type="entry name" value="AAA-TYPE ATPASE FAMILY PROTEIN"/>
    <property type="match status" value="1"/>
</dbReference>
<dbReference type="Pfam" id="PF17862">
    <property type="entry name" value="AAA_lid_3"/>
    <property type="match status" value="1"/>
</dbReference>
<keyword evidence="9" id="KW-1185">Reference proteome</keyword>
<accession>A0AAN9HZD0</accession>
<keyword evidence="4" id="KW-0067">ATP-binding</keyword>
<dbReference type="Proteomes" id="UP001372338">
    <property type="component" value="Unassembled WGS sequence"/>
</dbReference>
<dbReference type="PANTHER" id="PTHR45644">
    <property type="entry name" value="AAA ATPASE, PUTATIVE (AFU_ORTHOLOGUE AFUA_2G12920)-RELATED-RELATED"/>
    <property type="match status" value="1"/>
</dbReference>
<dbReference type="FunFam" id="3.40.50.300:FF:000416">
    <property type="entry name" value="p-loop nucleoside triphosphate hydrolase superfamily protein"/>
    <property type="match status" value="1"/>
</dbReference>
<dbReference type="PROSITE" id="PS00674">
    <property type="entry name" value="AAA"/>
    <property type="match status" value="1"/>
</dbReference>
<dbReference type="InterPro" id="IPR027417">
    <property type="entry name" value="P-loop_NTPase"/>
</dbReference>
<dbReference type="InterPro" id="IPR003593">
    <property type="entry name" value="AAA+_ATPase"/>
</dbReference>
<comment type="subcellular location">
    <subcellularLocation>
        <location evidence="1">Mitochondrion outer membrane</location>
        <topology evidence="1">Single-pass membrane protein</topology>
    </subcellularLocation>
</comment>
<dbReference type="SUPFAM" id="SSF52540">
    <property type="entry name" value="P-loop containing nucleoside triphosphate hydrolases"/>
    <property type="match status" value="1"/>
</dbReference>
<feature type="domain" description="AAA+ ATPase" evidence="7">
    <location>
        <begin position="595"/>
        <end position="732"/>
    </location>
</feature>
<evidence type="ECO:0000256" key="5">
    <source>
        <dbReference type="ARBA" id="ARBA00023128"/>
    </source>
</evidence>
<organism evidence="8 9">
    <name type="scientific">Crotalaria pallida</name>
    <name type="common">Smooth rattlebox</name>
    <name type="synonym">Crotalaria striata</name>
    <dbReference type="NCBI Taxonomy" id="3830"/>
    <lineage>
        <taxon>Eukaryota</taxon>
        <taxon>Viridiplantae</taxon>
        <taxon>Streptophyta</taxon>
        <taxon>Embryophyta</taxon>
        <taxon>Tracheophyta</taxon>
        <taxon>Spermatophyta</taxon>
        <taxon>Magnoliopsida</taxon>
        <taxon>eudicotyledons</taxon>
        <taxon>Gunneridae</taxon>
        <taxon>Pentapetalae</taxon>
        <taxon>rosids</taxon>
        <taxon>fabids</taxon>
        <taxon>Fabales</taxon>
        <taxon>Fabaceae</taxon>
        <taxon>Papilionoideae</taxon>
        <taxon>50 kb inversion clade</taxon>
        <taxon>genistoids sensu lato</taxon>
        <taxon>core genistoids</taxon>
        <taxon>Crotalarieae</taxon>
        <taxon>Crotalaria</taxon>
    </lineage>
</organism>
<dbReference type="Pfam" id="PF00004">
    <property type="entry name" value="AAA"/>
    <property type="match status" value="1"/>
</dbReference>
<keyword evidence="3" id="KW-1000">Mitochondrion outer membrane</keyword>
<proteinExistence type="predicted"/>
<dbReference type="InterPro" id="IPR003960">
    <property type="entry name" value="ATPase_AAA_CS"/>
</dbReference>
<feature type="compositionally biased region" description="Polar residues" evidence="6">
    <location>
        <begin position="47"/>
        <end position="59"/>
    </location>
</feature>
<evidence type="ECO:0000313" key="9">
    <source>
        <dbReference type="Proteomes" id="UP001372338"/>
    </source>
</evidence>
<dbReference type="GO" id="GO:0005524">
    <property type="term" value="F:ATP binding"/>
    <property type="evidence" value="ECO:0007669"/>
    <property type="project" value="UniProtKB-KW"/>
</dbReference>
<dbReference type="SMART" id="SM00382">
    <property type="entry name" value="AAA"/>
    <property type="match status" value="1"/>
</dbReference>
<protein>
    <recommendedName>
        <fullName evidence="7">AAA+ ATPase domain-containing protein</fullName>
    </recommendedName>
</protein>
<dbReference type="EMBL" id="JAYWIO010000005">
    <property type="protein sequence ID" value="KAK7259344.1"/>
    <property type="molecule type" value="Genomic_DNA"/>
</dbReference>
<keyword evidence="2" id="KW-0547">Nucleotide-binding</keyword>
<evidence type="ECO:0000259" key="7">
    <source>
        <dbReference type="SMART" id="SM00382"/>
    </source>
</evidence>
<evidence type="ECO:0000313" key="8">
    <source>
        <dbReference type="EMBL" id="KAK7259344.1"/>
    </source>
</evidence>
<gene>
    <name evidence="8" type="ORF">RIF29_24948</name>
</gene>
<keyword evidence="5" id="KW-0496">Mitochondrion</keyword>
<dbReference type="InterPro" id="IPR041569">
    <property type="entry name" value="AAA_lid_3"/>
</dbReference>
<evidence type="ECO:0000256" key="1">
    <source>
        <dbReference type="ARBA" id="ARBA00004572"/>
    </source>
</evidence>
<dbReference type="GO" id="GO:0016887">
    <property type="term" value="F:ATP hydrolysis activity"/>
    <property type="evidence" value="ECO:0007669"/>
    <property type="project" value="InterPro"/>
</dbReference>
<dbReference type="Gene3D" id="1.10.8.60">
    <property type="match status" value="1"/>
</dbReference>
<dbReference type="GO" id="GO:0005741">
    <property type="term" value="C:mitochondrial outer membrane"/>
    <property type="evidence" value="ECO:0007669"/>
    <property type="project" value="UniProtKB-SubCell"/>
</dbReference>
<keyword evidence="3" id="KW-0472">Membrane</keyword>
<dbReference type="InterPro" id="IPR003959">
    <property type="entry name" value="ATPase_AAA_core"/>
</dbReference>
<dbReference type="AlphaFoldDB" id="A0AAN9HZD0"/>
<reference evidence="8 9" key="1">
    <citation type="submission" date="2024-01" db="EMBL/GenBank/DDBJ databases">
        <title>The genomes of 5 underutilized Papilionoideae crops provide insights into root nodulation and disease resistanc.</title>
        <authorList>
            <person name="Yuan L."/>
        </authorList>
    </citation>
    <scope>NUCLEOTIDE SEQUENCE [LARGE SCALE GENOMIC DNA]</scope>
    <source>
        <strain evidence="8">ZHUSHIDOU_FW_LH</strain>
        <tissue evidence="8">Leaf</tissue>
    </source>
</reference>
<dbReference type="InterPro" id="IPR051701">
    <property type="entry name" value="Mito_OM_Translocase_MSP1"/>
</dbReference>
<feature type="region of interest" description="Disordered" evidence="6">
    <location>
        <begin position="1"/>
        <end position="99"/>
    </location>
</feature>
<comment type="caution">
    <text evidence="8">The sequence shown here is derived from an EMBL/GenBank/DDBJ whole genome shotgun (WGS) entry which is preliminary data.</text>
</comment>
<evidence type="ECO:0000256" key="4">
    <source>
        <dbReference type="ARBA" id="ARBA00022840"/>
    </source>
</evidence>
<evidence type="ECO:0000256" key="2">
    <source>
        <dbReference type="ARBA" id="ARBA00022741"/>
    </source>
</evidence>
<name>A0AAN9HZD0_CROPI</name>
<dbReference type="Gene3D" id="3.40.50.300">
    <property type="entry name" value="P-loop containing nucleotide triphosphate hydrolases"/>
    <property type="match status" value="1"/>
</dbReference>